<dbReference type="InterPro" id="IPR012476">
    <property type="entry name" value="GLE1"/>
</dbReference>
<evidence type="ECO:0000313" key="13">
    <source>
        <dbReference type="Proteomes" id="UP000799423"/>
    </source>
</evidence>
<dbReference type="GO" id="GO:0031369">
    <property type="term" value="F:translation initiation factor binding"/>
    <property type="evidence" value="ECO:0007669"/>
    <property type="project" value="TreeGrafter"/>
</dbReference>
<keyword evidence="13" id="KW-1185">Reference proteome</keyword>
<dbReference type="Proteomes" id="UP000799423">
    <property type="component" value="Unassembled WGS sequence"/>
</dbReference>
<evidence type="ECO:0000256" key="2">
    <source>
        <dbReference type="ARBA" id="ARBA00011056"/>
    </source>
</evidence>
<evidence type="ECO:0000313" key="12">
    <source>
        <dbReference type="EMBL" id="KAF2856298.1"/>
    </source>
</evidence>
<keyword evidence="4" id="KW-0509">mRNA transport</keyword>
<protein>
    <recommendedName>
        <fullName evidence="9">mRNA export factor GLE1</fullName>
    </recommendedName>
    <alternativeName>
        <fullName evidence="10">Nucleoporin GLE1</fullName>
    </alternativeName>
</protein>
<keyword evidence="5" id="KW-0653">Protein transport</keyword>
<evidence type="ECO:0000256" key="5">
    <source>
        <dbReference type="ARBA" id="ARBA00022927"/>
    </source>
</evidence>
<evidence type="ECO:0000256" key="11">
    <source>
        <dbReference type="SAM" id="MobiDB-lite"/>
    </source>
</evidence>
<organism evidence="12 13">
    <name type="scientific">Plenodomus tracheiphilus IPT5</name>
    <dbReference type="NCBI Taxonomy" id="1408161"/>
    <lineage>
        <taxon>Eukaryota</taxon>
        <taxon>Fungi</taxon>
        <taxon>Dikarya</taxon>
        <taxon>Ascomycota</taxon>
        <taxon>Pezizomycotina</taxon>
        <taxon>Dothideomycetes</taxon>
        <taxon>Pleosporomycetidae</taxon>
        <taxon>Pleosporales</taxon>
        <taxon>Pleosporineae</taxon>
        <taxon>Leptosphaeriaceae</taxon>
        <taxon>Plenodomus</taxon>
    </lineage>
</organism>
<dbReference type="GO" id="GO:0016973">
    <property type="term" value="P:poly(A)+ mRNA export from nucleus"/>
    <property type="evidence" value="ECO:0007669"/>
    <property type="project" value="InterPro"/>
</dbReference>
<evidence type="ECO:0000256" key="4">
    <source>
        <dbReference type="ARBA" id="ARBA00022816"/>
    </source>
</evidence>
<gene>
    <name evidence="12" type="ORF">T440DRAFT_463641</name>
</gene>
<dbReference type="PANTHER" id="PTHR12960">
    <property type="entry name" value="GLE-1-RELATED"/>
    <property type="match status" value="1"/>
</dbReference>
<dbReference type="Pfam" id="PF07817">
    <property type="entry name" value="GLE1"/>
    <property type="match status" value="1"/>
</dbReference>
<feature type="compositionally biased region" description="Basic and acidic residues" evidence="11">
    <location>
        <begin position="38"/>
        <end position="48"/>
    </location>
</feature>
<dbReference type="AlphaFoldDB" id="A0A6A7BPW3"/>
<keyword evidence="3" id="KW-0813">Transport</keyword>
<reference evidence="12" key="1">
    <citation type="submission" date="2020-01" db="EMBL/GenBank/DDBJ databases">
        <authorList>
            <consortium name="DOE Joint Genome Institute"/>
            <person name="Haridas S."/>
            <person name="Albert R."/>
            <person name="Binder M."/>
            <person name="Bloem J."/>
            <person name="Labutti K."/>
            <person name="Salamov A."/>
            <person name="Andreopoulos B."/>
            <person name="Baker S.E."/>
            <person name="Barry K."/>
            <person name="Bills G."/>
            <person name="Bluhm B.H."/>
            <person name="Cannon C."/>
            <person name="Castanera R."/>
            <person name="Culley D.E."/>
            <person name="Daum C."/>
            <person name="Ezra D."/>
            <person name="Gonzalez J.B."/>
            <person name="Henrissat B."/>
            <person name="Kuo A."/>
            <person name="Liang C."/>
            <person name="Lipzen A."/>
            <person name="Lutzoni F."/>
            <person name="Magnuson J."/>
            <person name="Mondo S."/>
            <person name="Nolan M."/>
            <person name="Ohm R."/>
            <person name="Pangilinan J."/>
            <person name="Park H.-J."/>
            <person name="Ramirez L."/>
            <person name="Alfaro M."/>
            <person name="Sun H."/>
            <person name="Tritt A."/>
            <person name="Yoshinaga Y."/>
            <person name="Zwiers L.-H."/>
            <person name="Turgeon B.G."/>
            <person name="Goodwin S.B."/>
            <person name="Spatafora J.W."/>
            <person name="Crous P.W."/>
            <person name="Grigoriev I.V."/>
        </authorList>
    </citation>
    <scope>NUCLEOTIDE SEQUENCE</scope>
    <source>
        <strain evidence="12">IPT5</strain>
    </source>
</reference>
<dbReference type="EMBL" id="MU006289">
    <property type="protein sequence ID" value="KAF2856298.1"/>
    <property type="molecule type" value="Genomic_DNA"/>
</dbReference>
<evidence type="ECO:0000256" key="1">
    <source>
        <dbReference type="ARBA" id="ARBA00004567"/>
    </source>
</evidence>
<dbReference type="GO" id="GO:0005543">
    <property type="term" value="F:phospholipid binding"/>
    <property type="evidence" value="ECO:0007669"/>
    <property type="project" value="TreeGrafter"/>
</dbReference>
<dbReference type="GO" id="GO:0000822">
    <property type="term" value="F:inositol hexakisphosphate binding"/>
    <property type="evidence" value="ECO:0007669"/>
    <property type="project" value="TreeGrafter"/>
</dbReference>
<dbReference type="GO" id="GO:0015031">
    <property type="term" value="P:protein transport"/>
    <property type="evidence" value="ECO:0007669"/>
    <property type="project" value="UniProtKB-KW"/>
</dbReference>
<feature type="region of interest" description="Disordered" evidence="11">
    <location>
        <begin position="133"/>
        <end position="246"/>
    </location>
</feature>
<evidence type="ECO:0000256" key="10">
    <source>
        <dbReference type="ARBA" id="ARBA00029983"/>
    </source>
</evidence>
<comment type="similarity">
    <text evidence="2">Belongs to the GLE1 family.</text>
</comment>
<dbReference type="GO" id="GO:0005737">
    <property type="term" value="C:cytoplasm"/>
    <property type="evidence" value="ECO:0007669"/>
    <property type="project" value="TreeGrafter"/>
</dbReference>
<evidence type="ECO:0000256" key="7">
    <source>
        <dbReference type="ARBA" id="ARBA00023132"/>
    </source>
</evidence>
<name>A0A6A7BPW3_9PLEO</name>
<keyword evidence="8" id="KW-0539">Nucleus</keyword>
<evidence type="ECO:0000256" key="9">
    <source>
        <dbReference type="ARBA" id="ARBA00026227"/>
    </source>
</evidence>
<sequence length="564" mass="63481">MPARSGTSSSSMHTATSFSSSFAGGSPLRQSPQRNARPHRESIVRDPYDSPSRQMALEFNLRLSISDRDFNEKLDQAAAERARHHAQQLALAAEEHKRVLRSAELEIERLNLEQQQAHIRREEAQKREIERLRQEKARDEAEAHRRVLEAKQREEQAARQAVEHQKRLQETEARLKAQKEQEAAAERQKKDKDEADRKAHDHATAAQKAQQQQEAQQQAAARIPPTTTTPTQAAAPKPAASQASVSNAEQIHAKYLQLHAQMKKFRVEFQNEHKQKTSPLKGPVGDARREIRVRLGQITVERPDSVAAIKRLRLNCFDIALNTRGPMIDIRPYIISQPIPPLANEAEAAYPAFLLYVWICFEKSLLKQFEKEAASEDGRTIQEIGLIAASLLSDPKYMWRGIPLSDIILAKFHRVCPPLFGIRGNMNTAQGQDRLGWRLIDKNPPSAESYSQRLRGLGAGYAAMSLRSFNGKAPAIPMSEYWRALVSICNTPSEDLWPGHFALIGGLVRDYYKKFLAQYGVPARGVLRRAVLELPARAPARCKDAAGTVSVLAEGWKKERISLE</sequence>
<feature type="compositionally biased region" description="Low complexity" evidence="11">
    <location>
        <begin position="204"/>
        <end position="243"/>
    </location>
</feature>
<evidence type="ECO:0000256" key="8">
    <source>
        <dbReference type="ARBA" id="ARBA00023242"/>
    </source>
</evidence>
<dbReference type="GO" id="GO:0044614">
    <property type="term" value="C:nuclear pore cytoplasmic filaments"/>
    <property type="evidence" value="ECO:0007669"/>
    <property type="project" value="TreeGrafter"/>
</dbReference>
<evidence type="ECO:0000256" key="6">
    <source>
        <dbReference type="ARBA" id="ARBA00023010"/>
    </source>
</evidence>
<dbReference type="OrthoDB" id="420884at2759"/>
<keyword evidence="6" id="KW-0811">Translocation</keyword>
<feature type="compositionally biased region" description="Basic and acidic residues" evidence="11">
    <location>
        <begin position="133"/>
        <end position="203"/>
    </location>
</feature>
<dbReference type="PANTHER" id="PTHR12960:SF0">
    <property type="entry name" value="MRNA EXPORT FACTOR GLE1"/>
    <property type="match status" value="1"/>
</dbReference>
<comment type="subcellular location">
    <subcellularLocation>
        <location evidence="1">Nucleus</location>
        <location evidence="1">Nuclear pore complex</location>
    </subcellularLocation>
</comment>
<dbReference type="Gene3D" id="1.25.40.510">
    <property type="entry name" value="GLE1-like"/>
    <property type="match status" value="1"/>
</dbReference>
<evidence type="ECO:0000256" key="3">
    <source>
        <dbReference type="ARBA" id="ARBA00022448"/>
    </source>
</evidence>
<keyword evidence="7" id="KW-0906">Nuclear pore complex</keyword>
<dbReference type="InterPro" id="IPR038506">
    <property type="entry name" value="GLE1-like_sf"/>
</dbReference>
<feature type="region of interest" description="Disordered" evidence="11">
    <location>
        <begin position="1"/>
        <end position="51"/>
    </location>
</feature>
<proteinExistence type="inferred from homology"/>
<feature type="compositionally biased region" description="Low complexity" evidence="11">
    <location>
        <begin position="1"/>
        <end position="26"/>
    </location>
</feature>
<accession>A0A6A7BPW3</accession>